<evidence type="ECO:0000313" key="1">
    <source>
        <dbReference type="EMBL" id="ARW61556.1"/>
    </source>
</evidence>
<dbReference type="Gene3D" id="3.40.50.2020">
    <property type="match status" value="1"/>
</dbReference>
<gene>
    <name evidence="1" type="primary">upp</name>
</gene>
<keyword evidence="1" id="KW-0934">Plastid</keyword>
<dbReference type="InterPro" id="IPR029057">
    <property type="entry name" value="PRTase-like"/>
</dbReference>
<dbReference type="EMBL" id="MF101418">
    <property type="protein sequence ID" value="ARW61556.1"/>
    <property type="molecule type" value="Genomic_DNA"/>
</dbReference>
<dbReference type="AlphaFoldDB" id="A0A1Z1M6C4"/>
<keyword evidence="1" id="KW-0328">Glycosyltransferase</keyword>
<sequence>MRLNIYLISHPIIKILSNSSKYQTTDTSSNEQIRQKYLGFLLFYEIMRKNFYTRTVYIKQISDSKTVFMPDPQKQNYIITNLLDTYSIVSKITEIIPNLNIINISQPDISQETTGKIQEILKYNRKFEKKIVIFETTLIQNYTTHLIEFLINKLKISIKEIDIACLICSHQVLNKISQKYPQLNIYTTRIML</sequence>
<organism evidence="1">
    <name type="scientific">Caloglossa intermedia</name>
    <dbReference type="NCBI Taxonomy" id="100879"/>
    <lineage>
        <taxon>Eukaryota</taxon>
        <taxon>Rhodophyta</taxon>
        <taxon>Florideophyceae</taxon>
        <taxon>Rhodymeniophycidae</taxon>
        <taxon>Ceramiales</taxon>
        <taxon>Delesseriaceae</taxon>
        <taxon>Caloglossa</taxon>
    </lineage>
</organism>
<dbReference type="GeneID" id="33354617"/>
<dbReference type="RefSeq" id="YP_009392994.1">
    <property type="nucleotide sequence ID" value="NC_035265.1"/>
</dbReference>
<proteinExistence type="predicted"/>
<protein>
    <submittedName>
        <fullName evidence="1">Uracil phosphoribosyltransferase</fullName>
    </submittedName>
</protein>
<reference evidence="1" key="1">
    <citation type="journal article" date="2017" name="J. Phycol.">
        <title>Analysis of chloroplast genomes and a supermatrix inform reclassification of the Rhodomelaceae (Rhodophyta).</title>
        <authorList>
            <person name="Diaz-Tapia P."/>
            <person name="Maggs C.A."/>
            <person name="West J.A."/>
            <person name="Verbruggen H."/>
        </authorList>
    </citation>
    <scope>NUCLEOTIDE SEQUENCE</scope>
    <source>
        <strain evidence="1">JW3535</strain>
    </source>
</reference>
<geneLocation type="chloroplast" evidence="1"/>
<dbReference type="GO" id="GO:0016757">
    <property type="term" value="F:glycosyltransferase activity"/>
    <property type="evidence" value="ECO:0007669"/>
    <property type="project" value="UniProtKB-KW"/>
</dbReference>
<accession>A0A1Z1M6C4</accession>
<name>A0A1Z1M6C4_9FLOR</name>
<keyword evidence="1" id="KW-0808">Transferase</keyword>
<keyword evidence="1" id="KW-0150">Chloroplast</keyword>